<dbReference type="PROSITE" id="PS50234">
    <property type="entry name" value="VWFA"/>
    <property type="match status" value="1"/>
</dbReference>
<evidence type="ECO:0000313" key="3">
    <source>
        <dbReference type="EMBL" id="KAH7321216.1"/>
    </source>
</evidence>
<dbReference type="InterPro" id="IPR036465">
    <property type="entry name" value="vWFA_dom_sf"/>
</dbReference>
<dbReference type="InterPro" id="IPR002035">
    <property type="entry name" value="VWF_A"/>
</dbReference>
<dbReference type="PANTHER" id="PTHR34706:SF1">
    <property type="entry name" value="VWFA DOMAIN-CONTAINING PROTEIN"/>
    <property type="match status" value="1"/>
</dbReference>
<feature type="compositionally biased region" description="Polar residues" evidence="1">
    <location>
        <begin position="8"/>
        <end position="21"/>
    </location>
</feature>
<dbReference type="SMART" id="SM00327">
    <property type="entry name" value="VWA"/>
    <property type="match status" value="1"/>
</dbReference>
<evidence type="ECO:0000259" key="2">
    <source>
        <dbReference type="PROSITE" id="PS50234"/>
    </source>
</evidence>
<feature type="domain" description="VWFA" evidence="2">
    <location>
        <begin position="92"/>
        <end position="258"/>
    </location>
</feature>
<evidence type="ECO:0000313" key="4">
    <source>
        <dbReference type="Proteomes" id="UP000813444"/>
    </source>
</evidence>
<dbReference type="Proteomes" id="UP000813444">
    <property type="component" value="Unassembled WGS sequence"/>
</dbReference>
<name>A0A8K0WTI6_9HYPO</name>
<organism evidence="3 4">
    <name type="scientific">Stachybotrys elegans</name>
    <dbReference type="NCBI Taxonomy" id="80388"/>
    <lineage>
        <taxon>Eukaryota</taxon>
        <taxon>Fungi</taxon>
        <taxon>Dikarya</taxon>
        <taxon>Ascomycota</taxon>
        <taxon>Pezizomycotina</taxon>
        <taxon>Sordariomycetes</taxon>
        <taxon>Hypocreomycetidae</taxon>
        <taxon>Hypocreales</taxon>
        <taxon>Stachybotryaceae</taxon>
        <taxon>Stachybotrys</taxon>
    </lineage>
</organism>
<accession>A0A8K0WTI6</accession>
<gene>
    <name evidence="3" type="ORF">B0I35DRAFT_477723</name>
</gene>
<dbReference type="OrthoDB" id="2142040at2759"/>
<keyword evidence="4" id="KW-1185">Reference proteome</keyword>
<dbReference type="Gene3D" id="3.40.50.410">
    <property type="entry name" value="von Willebrand factor, type A domain"/>
    <property type="match status" value="1"/>
</dbReference>
<feature type="region of interest" description="Disordered" evidence="1">
    <location>
        <begin position="1"/>
        <end position="78"/>
    </location>
</feature>
<dbReference type="AlphaFoldDB" id="A0A8K0WTI6"/>
<evidence type="ECO:0000256" key="1">
    <source>
        <dbReference type="SAM" id="MobiDB-lite"/>
    </source>
</evidence>
<dbReference type="SUPFAM" id="SSF53300">
    <property type="entry name" value="vWA-like"/>
    <property type="match status" value="1"/>
</dbReference>
<comment type="caution">
    <text evidence="3">The sequence shown here is derived from an EMBL/GenBank/DDBJ whole genome shotgun (WGS) entry which is preliminary data.</text>
</comment>
<protein>
    <recommendedName>
        <fullName evidence="2">VWFA domain-containing protein</fullName>
    </recommendedName>
</protein>
<proteinExistence type="predicted"/>
<sequence length="317" mass="33871">MPNFLDSIKNNLSRKTSSGSKKASMYEAESSKGAPPSDTLTADAPPPYSAAQPTNPFSSLAPGNVRSGHSPAPSLASVSTPEDKYAFLSSFDTIFLIDDSSSMYGSRWKEVGAVLEAITPICTDHDSDGIDVYFLNHRSRASNPSGTAQGGYYGVTSSKTVTDLFKKLGPSGGTPTGHRLDELLTPYLEKLERAHDPASVKPVNIIVITDGAASDDPESIIVRCAGKLDKLDALPYQVGIQFFQVGHDRSATEDLADLDDGLAKRGVRDMVDTVTWDSQSLVGQKSLTADAILKVVLGAVVRRLDRKKTTNTGRSMT</sequence>
<dbReference type="EMBL" id="JAGPNK010000005">
    <property type="protein sequence ID" value="KAH7321216.1"/>
    <property type="molecule type" value="Genomic_DNA"/>
</dbReference>
<reference evidence="3" key="1">
    <citation type="journal article" date="2021" name="Nat. Commun.">
        <title>Genetic determinants of endophytism in the Arabidopsis root mycobiome.</title>
        <authorList>
            <person name="Mesny F."/>
            <person name="Miyauchi S."/>
            <person name="Thiergart T."/>
            <person name="Pickel B."/>
            <person name="Atanasova L."/>
            <person name="Karlsson M."/>
            <person name="Huettel B."/>
            <person name="Barry K.W."/>
            <person name="Haridas S."/>
            <person name="Chen C."/>
            <person name="Bauer D."/>
            <person name="Andreopoulos W."/>
            <person name="Pangilinan J."/>
            <person name="LaButti K."/>
            <person name="Riley R."/>
            <person name="Lipzen A."/>
            <person name="Clum A."/>
            <person name="Drula E."/>
            <person name="Henrissat B."/>
            <person name="Kohler A."/>
            <person name="Grigoriev I.V."/>
            <person name="Martin F.M."/>
            <person name="Hacquard S."/>
        </authorList>
    </citation>
    <scope>NUCLEOTIDE SEQUENCE</scope>
    <source>
        <strain evidence="3">MPI-CAGE-CH-0235</strain>
    </source>
</reference>
<dbReference type="PANTHER" id="PTHR34706">
    <property type="entry name" value="SLR1338 PROTEIN"/>
    <property type="match status" value="1"/>
</dbReference>